<dbReference type="Gene3D" id="1.10.1200.10">
    <property type="entry name" value="ACP-like"/>
    <property type="match status" value="1"/>
</dbReference>
<name>A0A329VPA9_9GAMM</name>
<gene>
    <name evidence="2" type="ORF">CKY01_01090</name>
</gene>
<feature type="domain" description="Carrier" evidence="1">
    <location>
        <begin position="10"/>
        <end position="69"/>
    </location>
</feature>
<dbReference type="RefSeq" id="WP_113024392.1">
    <property type="nucleotide sequence ID" value="NZ_CAWNWQ010000001.1"/>
</dbReference>
<dbReference type="InterPro" id="IPR036736">
    <property type="entry name" value="ACP-like_sf"/>
</dbReference>
<dbReference type="EMBL" id="NSCI01000001">
    <property type="protein sequence ID" value="RAW93552.1"/>
    <property type="molecule type" value="Genomic_DNA"/>
</dbReference>
<organism evidence="2 3">
    <name type="scientific">Photorhabdus laumondii subsp. clarkei</name>
    <dbReference type="NCBI Taxonomy" id="2029685"/>
    <lineage>
        <taxon>Bacteria</taxon>
        <taxon>Pseudomonadati</taxon>
        <taxon>Pseudomonadota</taxon>
        <taxon>Gammaproteobacteria</taxon>
        <taxon>Enterobacterales</taxon>
        <taxon>Morganellaceae</taxon>
        <taxon>Photorhabdus</taxon>
    </lineage>
</organism>
<evidence type="ECO:0000259" key="1">
    <source>
        <dbReference type="Pfam" id="PF00550"/>
    </source>
</evidence>
<reference evidence="2 3" key="1">
    <citation type="journal article" date="2018" name="Int. J. Syst. Evol. Microbiol.">
        <title>Whole-genome-based revisit of Photorhabdus phylogeny: proposal for the elevation of most Photorhabdus subspecies to the species level and description of one novel species Photorhabdus bodei sp. nov., and one novel subspecies Photorhabdus laumondii subsp. clarkei subsp. nov.</title>
        <authorList>
            <person name="Machado R.A.R."/>
            <person name="Wuthrich D."/>
            <person name="Kuhnert P."/>
            <person name="Arce C.C.M."/>
            <person name="Thonen L."/>
            <person name="Ruiz C."/>
            <person name="Zhang X."/>
            <person name="Robert C.A.M."/>
            <person name="Karimi J."/>
            <person name="Kamali S."/>
            <person name="Ma J."/>
            <person name="Bruggmann R."/>
            <person name="Erb M."/>
        </authorList>
    </citation>
    <scope>NUCLEOTIDE SEQUENCE [LARGE SCALE GENOMIC DNA]</scope>
    <source>
        <strain evidence="2 3">BOJ-47</strain>
    </source>
</reference>
<dbReference type="AlphaFoldDB" id="A0A329VPA9"/>
<comment type="caution">
    <text evidence="2">The sequence shown here is derived from an EMBL/GenBank/DDBJ whole genome shotgun (WGS) entry which is preliminary data.</text>
</comment>
<dbReference type="SUPFAM" id="SSF47336">
    <property type="entry name" value="ACP-like"/>
    <property type="match status" value="1"/>
</dbReference>
<sequence>MKSDDFLTFLKDKTGMQFESSDLDCNLSNLDSWDSLTFVYMIIKLENEKNIKFEIEKLLECRNLREILEVMNNEINKNTR</sequence>
<dbReference type="Proteomes" id="UP000250870">
    <property type="component" value="Unassembled WGS sequence"/>
</dbReference>
<dbReference type="Pfam" id="PF00550">
    <property type="entry name" value="PP-binding"/>
    <property type="match status" value="1"/>
</dbReference>
<evidence type="ECO:0000313" key="3">
    <source>
        <dbReference type="Proteomes" id="UP000250870"/>
    </source>
</evidence>
<accession>A0A329VPA9</accession>
<proteinExistence type="predicted"/>
<dbReference type="InterPro" id="IPR009081">
    <property type="entry name" value="PP-bd_ACP"/>
</dbReference>
<evidence type="ECO:0000313" key="2">
    <source>
        <dbReference type="EMBL" id="RAW93552.1"/>
    </source>
</evidence>
<protein>
    <recommendedName>
        <fullName evidence="1">Carrier domain-containing protein</fullName>
    </recommendedName>
</protein>